<dbReference type="AlphaFoldDB" id="A0AAT9G9H2"/>
<dbReference type="Gene3D" id="1.10.8.60">
    <property type="match status" value="1"/>
</dbReference>
<protein>
    <submittedName>
        <fullName evidence="2">DnaA/Hda family protein</fullName>
    </submittedName>
</protein>
<dbReference type="SUPFAM" id="SSF52540">
    <property type="entry name" value="P-loop containing nucleoside triphosphate hydrolases"/>
    <property type="match status" value="1"/>
</dbReference>
<reference evidence="2" key="1">
    <citation type="submission" date="2024-01" db="EMBL/GenBank/DDBJ databases">
        <title>Sequencing the genomes of a sandfly, Sergentomyia squamirostris, and its two endosymbionts.</title>
        <authorList>
            <person name="Itokawa K."/>
            <person name="Sanjoba C."/>
        </authorList>
    </citation>
    <scope>NUCLEOTIDE SEQUENCE</scope>
    <source>
        <strain evidence="2">RiSSQ</strain>
    </source>
</reference>
<dbReference type="GO" id="GO:0005886">
    <property type="term" value="C:plasma membrane"/>
    <property type="evidence" value="ECO:0007669"/>
    <property type="project" value="TreeGrafter"/>
</dbReference>
<dbReference type="InterPro" id="IPR027417">
    <property type="entry name" value="P-loop_NTPase"/>
</dbReference>
<evidence type="ECO:0000259" key="1">
    <source>
        <dbReference type="Pfam" id="PF22688"/>
    </source>
</evidence>
<proteinExistence type="predicted"/>
<dbReference type="EMBL" id="AP029170">
    <property type="protein sequence ID" value="BFD46462.1"/>
    <property type="molecule type" value="Genomic_DNA"/>
</dbReference>
<dbReference type="Gene3D" id="3.40.50.300">
    <property type="entry name" value="P-loop containing nucleotide triphosphate hydrolases"/>
    <property type="match status" value="1"/>
</dbReference>
<dbReference type="Pfam" id="PF22688">
    <property type="entry name" value="Hda_lid"/>
    <property type="match status" value="1"/>
</dbReference>
<organism evidence="2">
    <name type="scientific">Candidatus Tisiphia endosymbiont of Sergentomyia squamirostris</name>
    <dbReference type="NCBI Taxonomy" id="3113639"/>
    <lineage>
        <taxon>Bacteria</taxon>
        <taxon>Pseudomonadati</taxon>
        <taxon>Pseudomonadota</taxon>
        <taxon>Alphaproteobacteria</taxon>
        <taxon>Rickettsiales</taxon>
        <taxon>Rickettsiaceae</taxon>
        <taxon>Rickettsieae</taxon>
        <taxon>Candidatus Tisiphia</taxon>
    </lineage>
</organism>
<sequence>MPNSQQYILPLFSNNLYALDNFINSLSNQVAYNSIKNWSVSWGSKPYEFTVLIYGPPSSGKTYLSKIWQNLSNAFFIKKDLDILSAEDIMQYNAFIMEDIEFWDERKVLHCFNLISECRKYLLMTTGSLASNFALQDLSSRINAVVRLEINQPDDELMTKLIFKYFSDQSLKVSDCVIEYLLINLPRQFDQMIKLLGVITHFALVHKRAITVPLIKQVLK</sequence>
<dbReference type="PANTHER" id="PTHR30050:SF5">
    <property type="entry name" value="DNAA REGULATORY INACTIVATOR HDA"/>
    <property type="match status" value="1"/>
</dbReference>
<gene>
    <name evidence="2" type="ORF">DMENIID0002_11080</name>
</gene>
<evidence type="ECO:0000313" key="2">
    <source>
        <dbReference type="EMBL" id="BFD46462.1"/>
    </source>
</evidence>
<feature type="domain" description="Hda lid" evidence="1">
    <location>
        <begin position="169"/>
        <end position="219"/>
    </location>
</feature>
<dbReference type="InterPro" id="IPR055199">
    <property type="entry name" value="Hda_lid"/>
</dbReference>
<dbReference type="GO" id="GO:0003688">
    <property type="term" value="F:DNA replication origin binding"/>
    <property type="evidence" value="ECO:0007669"/>
    <property type="project" value="TreeGrafter"/>
</dbReference>
<dbReference type="GO" id="GO:0006270">
    <property type="term" value="P:DNA replication initiation"/>
    <property type="evidence" value="ECO:0007669"/>
    <property type="project" value="TreeGrafter"/>
</dbReference>
<accession>A0AAT9G9H2</accession>
<name>A0AAT9G9H2_9RICK</name>
<dbReference type="PANTHER" id="PTHR30050">
    <property type="entry name" value="CHROMOSOMAL REPLICATION INITIATOR PROTEIN DNAA"/>
    <property type="match status" value="1"/>
</dbReference>